<dbReference type="OrthoDB" id="655030at2759"/>
<proteinExistence type="predicted"/>
<evidence type="ECO:0000313" key="3">
    <source>
        <dbReference type="Proteomes" id="UP000235786"/>
    </source>
</evidence>
<dbReference type="InterPro" id="IPR054707">
    <property type="entry name" value="DhpH_subs-bd"/>
</dbReference>
<dbReference type="SUPFAM" id="SSF51905">
    <property type="entry name" value="FAD/NAD(P)-binding domain"/>
    <property type="match status" value="1"/>
</dbReference>
<dbReference type="PANTHER" id="PTHR47469:SF2">
    <property type="entry name" value="OS06G0597600 PROTEIN"/>
    <property type="match status" value="1"/>
</dbReference>
<dbReference type="Pfam" id="PF22607">
    <property type="entry name" value="FAD_binding-like"/>
    <property type="match status" value="1"/>
</dbReference>
<dbReference type="Proteomes" id="UP000235786">
    <property type="component" value="Unassembled WGS sequence"/>
</dbReference>
<dbReference type="InterPro" id="IPR053212">
    <property type="entry name" value="DHP_3-monooxygenase"/>
</dbReference>
<dbReference type="EMBL" id="KZ613953">
    <property type="protein sequence ID" value="PMD35063.1"/>
    <property type="molecule type" value="Genomic_DNA"/>
</dbReference>
<evidence type="ECO:0000313" key="2">
    <source>
        <dbReference type="EMBL" id="PMD35063.1"/>
    </source>
</evidence>
<sequence length="427" mass="45966">MADFKPKKIVIVGGSLAGLFTAIVLQRLGHNITILERTPSSDLQDQGAGISLYIIIPPVRDSLEKLGTSGSPAADFLELYDRTKTQTVVSDTMQFLNRDGSVKRVLQREGVTGKMASWDLLYNILRANFDGGYEAGYIDGVEKLAGDGTAMYLSGVHVTGLHDVGDEVRVEYESKDGKGSMEADIVIGADGPNSTIRKLLLPEAERTYAGYVAWRGTVKESLLLEETKAFLGTKGIMFLAKGQQALCYLIPGLNGSLVPGDRSANVVWYTNADEEELKKILTDSAGITHTWSLGIGKIDQSVKEEQQGKAPLLLPPPLAEVFQKIESPFIQAVTDSLATKAVFMNGKVLLVGDAIGGLRPHTTAGCSQGAMNALLLKRVFEKDGGMSVEEWGKQVVGWATLAHKIGVQMGNLSQFGDHPMADNGPEK</sequence>
<gene>
    <name evidence="2" type="ORF">L207DRAFT_467990</name>
</gene>
<dbReference type="InterPro" id="IPR036188">
    <property type="entry name" value="FAD/NAD-bd_sf"/>
</dbReference>
<dbReference type="AlphaFoldDB" id="A0A2J6R9B0"/>
<name>A0A2J6R9B0_HYAVF</name>
<reference evidence="2 3" key="1">
    <citation type="submission" date="2016-04" db="EMBL/GenBank/DDBJ databases">
        <title>A degradative enzymes factory behind the ericoid mycorrhizal symbiosis.</title>
        <authorList>
            <consortium name="DOE Joint Genome Institute"/>
            <person name="Martino E."/>
            <person name="Morin E."/>
            <person name="Grelet G."/>
            <person name="Kuo A."/>
            <person name="Kohler A."/>
            <person name="Daghino S."/>
            <person name="Barry K."/>
            <person name="Choi C."/>
            <person name="Cichocki N."/>
            <person name="Clum A."/>
            <person name="Copeland A."/>
            <person name="Hainaut M."/>
            <person name="Haridas S."/>
            <person name="Labutti K."/>
            <person name="Lindquist E."/>
            <person name="Lipzen A."/>
            <person name="Khouja H.-R."/>
            <person name="Murat C."/>
            <person name="Ohm R."/>
            <person name="Olson A."/>
            <person name="Spatafora J."/>
            <person name="Veneault-Fourrey C."/>
            <person name="Henrissat B."/>
            <person name="Grigoriev I."/>
            <person name="Martin F."/>
            <person name="Perotto S."/>
        </authorList>
    </citation>
    <scope>NUCLEOTIDE SEQUENCE [LARGE SCALE GENOMIC DNA]</scope>
    <source>
        <strain evidence="2 3">F</strain>
    </source>
</reference>
<dbReference type="PANTHER" id="PTHR47469">
    <property type="entry name" value="MONOOXYGENASE-LIKE"/>
    <property type="match status" value="1"/>
</dbReference>
<dbReference type="Gene3D" id="3.30.9.60">
    <property type="match status" value="1"/>
</dbReference>
<protein>
    <submittedName>
        <fullName evidence="2">FAD/NAD(P)-binding domain-containing protein</fullName>
    </submittedName>
</protein>
<dbReference type="PRINTS" id="PR00420">
    <property type="entry name" value="RNGMNOXGNASE"/>
</dbReference>
<feature type="domain" description="2,6-dihydroxypyridine 3-monooxygenase substrate binding" evidence="1">
    <location>
        <begin position="208"/>
        <end position="335"/>
    </location>
</feature>
<dbReference type="SUPFAM" id="SSF54373">
    <property type="entry name" value="FAD-linked reductases, C-terminal domain"/>
    <property type="match status" value="1"/>
</dbReference>
<organism evidence="2 3">
    <name type="scientific">Hyaloscypha variabilis (strain UAMH 11265 / GT02V1 / F)</name>
    <name type="common">Meliniomyces variabilis</name>
    <dbReference type="NCBI Taxonomy" id="1149755"/>
    <lineage>
        <taxon>Eukaryota</taxon>
        <taxon>Fungi</taxon>
        <taxon>Dikarya</taxon>
        <taxon>Ascomycota</taxon>
        <taxon>Pezizomycotina</taxon>
        <taxon>Leotiomycetes</taxon>
        <taxon>Helotiales</taxon>
        <taxon>Hyaloscyphaceae</taxon>
        <taxon>Hyaloscypha</taxon>
        <taxon>Hyaloscypha variabilis</taxon>
    </lineage>
</organism>
<keyword evidence="3" id="KW-1185">Reference proteome</keyword>
<accession>A0A2J6R9B0</accession>
<evidence type="ECO:0000259" key="1">
    <source>
        <dbReference type="Pfam" id="PF22607"/>
    </source>
</evidence>
<dbReference type="Gene3D" id="3.50.50.60">
    <property type="entry name" value="FAD/NAD(P)-binding domain"/>
    <property type="match status" value="1"/>
</dbReference>
<dbReference type="STRING" id="1149755.A0A2J6R9B0"/>